<protein>
    <submittedName>
        <fullName evidence="1">Uncharacterized protein</fullName>
    </submittedName>
</protein>
<dbReference type="AlphaFoldDB" id="A0A8T0FDU5"/>
<reference evidence="1" key="2">
    <citation type="submission" date="2020-06" db="EMBL/GenBank/DDBJ databases">
        <authorList>
            <person name="Sheffer M."/>
        </authorList>
    </citation>
    <scope>NUCLEOTIDE SEQUENCE</scope>
</reference>
<sequence>MKALVGNLAFSICCDLLRKSPRKSLRISTCTTFIRCTVWRIDARSALESMNTRSNMPPIVGDSSFWPIFMRCLPTPEDGKRPEFGKRGCSVIEETTFRWK</sequence>
<accession>A0A8T0FDU5</accession>
<reference evidence="1" key="1">
    <citation type="journal article" date="2020" name="bioRxiv">
        <title>Chromosome-level reference genome of the European wasp spider Argiope bruennichi: a resource for studies on range expansion and evolutionary adaptation.</title>
        <authorList>
            <person name="Sheffer M.M."/>
            <person name="Hoppe A."/>
            <person name="Krehenwinkel H."/>
            <person name="Uhl G."/>
            <person name="Kuss A.W."/>
            <person name="Jensen L."/>
            <person name="Jensen C."/>
            <person name="Gillespie R.G."/>
            <person name="Hoff K.J."/>
            <person name="Prost S."/>
        </authorList>
    </citation>
    <scope>NUCLEOTIDE SEQUENCE</scope>
</reference>
<organism evidence="1 2">
    <name type="scientific">Argiope bruennichi</name>
    <name type="common">Wasp spider</name>
    <name type="synonym">Aranea bruennichi</name>
    <dbReference type="NCBI Taxonomy" id="94029"/>
    <lineage>
        <taxon>Eukaryota</taxon>
        <taxon>Metazoa</taxon>
        <taxon>Ecdysozoa</taxon>
        <taxon>Arthropoda</taxon>
        <taxon>Chelicerata</taxon>
        <taxon>Arachnida</taxon>
        <taxon>Araneae</taxon>
        <taxon>Araneomorphae</taxon>
        <taxon>Entelegynae</taxon>
        <taxon>Araneoidea</taxon>
        <taxon>Araneidae</taxon>
        <taxon>Argiope</taxon>
    </lineage>
</organism>
<dbReference type="Proteomes" id="UP000807504">
    <property type="component" value="Unassembled WGS sequence"/>
</dbReference>
<name>A0A8T0FDU5_ARGBR</name>
<dbReference type="EMBL" id="JABXBU010000012">
    <property type="protein sequence ID" value="KAF8789091.1"/>
    <property type="molecule type" value="Genomic_DNA"/>
</dbReference>
<evidence type="ECO:0000313" key="2">
    <source>
        <dbReference type="Proteomes" id="UP000807504"/>
    </source>
</evidence>
<proteinExistence type="predicted"/>
<comment type="caution">
    <text evidence="1">The sequence shown here is derived from an EMBL/GenBank/DDBJ whole genome shotgun (WGS) entry which is preliminary data.</text>
</comment>
<keyword evidence="2" id="KW-1185">Reference proteome</keyword>
<evidence type="ECO:0000313" key="1">
    <source>
        <dbReference type="EMBL" id="KAF8789091.1"/>
    </source>
</evidence>
<gene>
    <name evidence="1" type="ORF">HNY73_007065</name>
</gene>